<dbReference type="Gene3D" id="2.40.10.220">
    <property type="entry name" value="predicted glycosyltransferase like domains"/>
    <property type="match status" value="1"/>
</dbReference>
<dbReference type="EMBL" id="JAOAMV010000004">
    <property type="protein sequence ID" value="MCT2559037.1"/>
    <property type="molecule type" value="Genomic_DNA"/>
</dbReference>
<dbReference type="GO" id="GO:0035438">
    <property type="term" value="F:cyclic-di-GMP binding"/>
    <property type="evidence" value="ECO:0007669"/>
    <property type="project" value="InterPro"/>
</dbReference>
<gene>
    <name evidence="2" type="ORF">N0B51_08590</name>
</gene>
<dbReference type="InterPro" id="IPR009875">
    <property type="entry name" value="PilZ_domain"/>
</dbReference>
<name>A0A9X3AN06_9SPHN</name>
<sequence length="126" mass="13690">MSDEPEDQSGDESSRQFARLEVGISARLDTLSGRQSVRLVNLSQGGAQLILSVPDEAGEGMLTWLDFEMFGELAWQKGDRVGLTFDEPLAPLCLAETRRRAPSVVLDEAMGASFTKAWVSGEIGDD</sequence>
<organism evidence="2 3">
    <name type="scientific">Tsuneonella litorea</name>
    <dbReference type="NCBI Taxonomy" id="2976475"/>
    <lineage>
        <taxon>Bacteria</taxon>
        <taxon>Pseudomonadati</taxon>
        <taxon>Pseudomonadota</taxon>
        <taxon>Alphaproteobacteria</taxon>
        <taxon>Sphingomonadales</taxon>
        <taxon>Erythrobacteraceae</taxon>
        <taxon>Tsuneonella</taxon>
    </lineage>
</organism>
<evidence type="ECO:0000313" key="3">
    <source>
        <dbReference type="Proteomes" id="UP001142648"/>
    </source>
</evidence>
<proteinExistence type="predicted"/>
<evidence type="ECO:0000259" key="1">
    <source>
        <dbReference type="Pfam" id="PF07238"/>
    </source>
</evidence>
<protein>
    <submittedName>
        <fullName evidence="2">PilZ domain-containing protein</fullName>
    </submittedName>
</protein>
<evidence type="ECO:0000313" key="2">
    <source>
        <dbReference type="EMBL" id="MCT2559037.1"/>
    </source>
</evidence>
<feature type="domain" description="PilZ" evidence="1">
    <location>
        <begin position="15"/>
        <end position="87"/>
    </location>
</feature>
<dbReference type="RefSeq" id="WP_259961908.1">
    <property type="nucleotide sequence ID" value="NZ_JAOAMV010000004.1"/>
</dbReference>
<reference evidence="2" key="1">
    <citation type="submission" date="2022-09" db="EMBL/GenBank/DDBJ databases">
        <title>The genome sequence of Tsuneonella sp. YG55.</title>
        <authorList>
            <person name="Liu Y."/>
        </authorList>
    </citation>
    <scope>NUCLEOTIDE SEQUENCE</scope>
    <source>
        <strain evidence="2">YG55</strain>
    </source>
</reference>
<accession>A0A9X3AN06</accession>
<dbReference type="AlphaFoldDB" id="A0A9X3AN06"/>
<dbReference type="Pfam" id="PF07238">
    <property type="entry name" value="PilZ"/>
    <property type="match status" value="1"/>
</dbReference>
<keyword evidence="3" id="KW-1185">Reference proteome</keyword>
<comment type="caution">
    <text evidence="2">The sequence shown here is derived from an EMBL/GenBank/DDBJ whole genome shotgun (WGS) entry which is preliminary data.</text>
</comment>
<dbReference type="SUPFAM" id="SSF141371">
    <property type="entry name" value="PilZ domain-like"/>
    <property type="match status" value="1"/>
</dbReference>
<dbReference type="Proteomes" id="UP001142648">
    <property type="component" value="Unassembled WGS sequence"/>
</dbReference>